<dbReference type="EMBL" id="MN739050">
    <property type="protein sequence ID" value="QHS85958.1"/>
    <property type="molecule type" value="Genomic_DNA"/>
</dbReference>
<organism evidence="1">
    <name type="scientific">viral metagenome</name>
    <dbReference type="NCBI Taxonomy" id="1070528"/>
    <lineage>
        <taxon>unclassified sequences</taxon>
        <taxon>metagenomes</taxon>
        <taxon>organismal metagenomes</taxon>
    </lineage>
</organism>
<protein>
    <submittedName>
        <fullName evidence="1">Uncharacterized protein</fullName>
    </submittedName>
</protein>
<dbReference type="AlphaFoldDB" id="A0A6C0B353"/>
<name>A0A6C0B353_9ZZZZ</name>
<accession>A0A6C0B353</accession>
<proteinExistence type="predicted"/>
<evidence type="ECO:0000313" key="1">
    <source>
        <dbReference type="EMBL" id="QHS85958.1"/>
    </source>
</evidence>
<sequence length="89" mass="10234">MFPVTAEQLRALSSGEPEYILNDFRICLIYNRIRSEVFKNALDGKKAYTCDIMNDDKDKLLKLLFQDFHCSTAVTPLLNGMSNLLIDWS</sequence>
<reference evidence="1" key="1">
    <citation type="journal article" date="2020" name="Nature">
        <title>Giant virus diversity and host interactions through global metagenomics.</title>
        <authorList>
            <person name="Schulz F."/>
            <person name="Roux S."/>
            <person name="Paez-Espino D."/>
            <person name="Jungbluth S."/>
            <person name="Walsh D.A."/>
            <person name="Denef V.J."/>
            <person name="McMahon K.D."/>
            <person name="Konstantinidis K.T."/>
            <person name="Eloe-Fadrosh E.A."/>
            <person name="Kyrpides N.C."/>
            <person name="Woyke T."/>
        </authorList>
    </citation>
    <scope>NUCLEOTIDE SEQUENCE</scope>
    <source>
        <strain evidence="1">GVMAG-M-3300009185-7</strain>
    </source>
</reference>